<keyword evidence="1" id="KW-0732">Signal</keyword>
<name>A0A9D1DM76_9FIRM</name>
<accession>A0A9D1DM76</accession>
<feature type="chain" id="PRO_5039413834" evidence="1">
    <location>
        <begin position="28"/>
        <end position="313"/>
    </location>
</feature>
<feature type="signal peptide" evidence="1">
    <location>
        <begin position="1"/>
        <end position="27"/>
    </location>
</feature>
<evidence type="ECO:0000256" key="1">
    <source>
        <dbReference type="SAM" id="SignalP"/>
    </source>
</evidence>
<dbReference type="EMBL" id="DVHH01000176">
    <property type="protein sequence ID" value="HIR55396.1"/>
    <property type="molecule type" value="Genomic_DNA"/>
</dbReference>
<dbReference type="Pfam" id="PF07486">
    <property type="entry name" value="Hydrolase_2"/>
    <property type="match status" value="1"/>
</dbReference>
<dbReference type="AlphaFoldDB" id="A0A9D1DM76"/>
<dbReference type="Proteomes" id="UP000824238">
    <property type="component" value="Unassembled WGS sequence"/>
</dbReference>
<dbReference type="InterPro" id="IPR011105">
    <property type="entry name" value="Cell_wall_hydrolase_SleB"/>
</dbReference>
<sequence length="313" mass="33704">MSDRRKSNMAILIAVAVLCLTASGSFGSAGGAGAIYSPPSWELPILVSDEVELPAEPSASESAQPGGEQLEEYGGELTELYINGALHSACRIIGGKVRMTLEEFAEVTGLEYEDGKIDGVELKLAESGEYVEVNGRYLYLEGGLLNVDGAELWPVSELGRIFGCEVVWDSATGSLNIDTTGMELLEAGESFYNADDVYWLSRIIYSESGNQSLEGMLGVGDVVMNRVASAAFPNSIYEVIFDSRYGVQFSPVETGSIYLEPTEECVIAAKLCLEGYDIVGGALYFVNPDIGVSSWFAQTRTYVTSIGDHDFYA</sequence>
<gene>
    <name evidence="3" type="ORF">IAD36_07385</name>
</gene>
<dbReference type="Gene3D" id="1.10.10.2520">
    <property type="entry name" value="Cell wall hydrolase SleB, domain 1"/>
    <property type="match status" value="1"/>
</dbReference>
<reference evidence="3" key="2">
    <citation type="journal article" date="2021" name="PeerJ">
        <title>Extensive microbial diversity within the chicken gut microbiome revealed by metagenomics and culture.</title>
        <authorList>
            <person name="Gilroy R."/>
            <person name="Ravi A."/>
            <person name="Getino M."/>
            <person name="Pursley I."/>
            <person name="Horton D.L."/>
            <person name="Alikhan N.F."/>
            <person name="Baker D."/>
            <person name="Gharbi K."/>
            <person name="Hall N."/>
            <person name="Watson M."/>
            <person name="Adriaenssens E.M."/>
            <person name="Foster-Nyarko E."/>
            <person name="Jarju S."/>
            <person name="Secka A."/>
            <person name="Antonio M."/>
            <person name="Oren A."/>
            <person name="Chaudhuri R.R."/>
            <person name="La Ragione R."/>
            <person name="Hildebrand F."/>
            <person name="Pallen M.J."/>
        </authorList>
    </citation>
    <scope>NUCLEOTIDE SEQUENCE</scope>
    <source>
        <strain evidence="3">ChiGjej3B3-7149</strain>
    </source>
</reference>
<organism evidence="3 4">
    <name type="scientific">Candidatus Scatomorpha intestinigallinarum</name>
    <dbReference type="NCBI Taxonomy" id="2840923"/>
    <lineage>
        <taxon>Bacteria</taxon>
        <taxon>Bacillati</taxon>
        <taxon>Bacillota</taxon>
        <taxon>Clostridia</taxon>
        <taxon>Eubacteriales</taxon>
        <taxon>Candidatus Scatomorpha</taxon>
    </lineage>
</organism>
<comment type="caution">
    <text evidence="3">The sequence shown here is derived from an EMBL/GenBank/DDBJ whole genome shotgun (WGS) entry which is preliminary data.</text>
</comment>
<keyword evidence="3" id="KW-0378">Hydrolase</keyword>
<dbReference type="GO" id="GO:0016787">
    <property type="term" value="F:hydrolase activity"/>
    <property type="evidence" value="ECO:0007669"/>
    <property type="project" value="UniProtKB-KW"/>
</dbReference>
<feature type="domain" description="Cell wall hydrolase SleB" evidence="2">
    <location>
        <begin position="211"/>
        <end position="312"/>
    </location>
</feature>
<reference evidence="3" key="1">
    <citation type="submission" date="2020-10" db="EMBL/GenBank/DDBJ databases">
        <authorList>
            <person name="Gilroy R."/>
        </authorList>
    </citation>
    <scope>NUCLEOTIDE SEQUENCE</scope>
    <source>
        <strain evidence="3">ChiGjej3B3-7149</strain>
    </source>
</reference>
<dbReference type="Gene3D" id="6.20.240.60">
    <property type="match status" value="1"/>
</dbReference>
<evidence type="ECO:0000313" key="3">
    <source>
        <dbReference type="EMBL" id="HIR55396.1"/>
    </source>
</evidence>
<evidence type="ECO:0000313" key="4">
    <source>
        <dbReference type="Proteomes" id="UP000824238"/>
    </source>
</evidence>
<proteinExistence type="predicted"/>
<dbReference type="InterPro" id="IPR042047">
    <property type="entry name" value="SleB_dom1"/>
</dbReference>
<evidence type="ECO:0000259" key="2">
    <source>
        <dbReference type="Pfam" id="PF07486"/>
    </source>
</evidence>
<protein>
    <submittedName>
        <fullName evidence="3">Cell wall hydrolase</fullName>
    </submittedName>
</protein>